<dbReference type="InterPro" id="IPR025661">
    <property type="entry name" value="Pept_asp_AS"/>
</dbReference>
<proteinExistence type="inferred from homology"/>
<reference evidence="5 6" key="2">
    <citation type="journal article" date="2019" name="G3 (Bethesda)">
        <title>Hybrid Assembly of the Genome of the Entomopathogenic Nematode Steinernema carpocapsae Identifies the X-Chromosome.</title>
        <authorList>
            <person name="Serra L."/>
            <person name="Macchietto M."/>
            <person name="Macias-Munoz A."/>
            <person name="McGill C.J."/>
            <person name="Rodriguez I.M."/>
            <person name="Rodriguez B."/>
            <person name="Murad R."/>
            <person name="Mortazavi A."/>
        </authorList>
    </citation>
    <scope>NUCLEOTIDE SEQUENCE [LARGE SCALE GENOMIC DNA]</scope>
    <source>
        <strain evidence="5 6">ALL</strain>
    </source>
</reference>
<accession>A0A4U5P8Y5</accession>
<dbReference type="Pfam" id="PF00112">
    <property type="entry name" value="Peptidase_C1"/>
    <property type="match status" value="1"/>
</dbReference>
<dbReference type="PROSITE" id="PS00639">
    <property type="entry name" value="THIOL_PROTEASE_HIS"/>
    <property type="match status" value="1"/>
</dbReference>
<evidence type="ECO:0000256" key="2">
    <source>
        <dbReference type="ARBA" id="ARBA00023157"/>
    </source>
</evidence>
<evidence type="ECO:0000313" key="6">
    <source>
        <dbReference type="Proteomes" id="UP000298663"/>
    </source>
</evidence>
<dbReference type="CDD" id="cd02620">
    <property type="entry name" value="Peptidase_C1A_CathepsinB"/>
    <property type="match status" value="1"/>
</dbReference>
<dbReference type="OrthoDB" id="640249at2759"/>
<evidence type="ECO:0000259" key="4">
    <source>
        <dbReference type="PROSITE" id="PS50958"/>
    </source>
</evidence>
<dbReference type="PRINTS" id="PR00705">
    <property type="entry name" value="PAPAIN"/>
</dbReference>
<gene>
    <name evidence="5" type="ORF">L596_007198</name>
</gene>
<feature type="signal peptide" evidence="3">
    <location>
        <begin position="1"/>
        <end position="26"/>
    </location>
</feature>
<dbReference type="FunFam" id="3.90.70.10:FF:000165">
    <property type="entry name" value="Tubulointerstitial nephritis antigen-like"/>
    <property type="match status" value="1"/>
</dbReference>
<organism evidence="5 6">
    <name type="scientific">Steinernema carpocapsae</name>
    <name type="common">Entomopathogenic nematode</name>
    <dbReference type="NCBI Taxonomy" id="34508"/>
    <lineage>
        <taxon>Eukaryota</taxon>
        <taxon>Metazoa</taxon>
        <taxon>Ecdysozoa</taxon>
        <taxon>Nematoda</taxon>
        <taxon>Chromadorea</taxon>
        <taxon>Rhabditida</taxon>
        <taxon>Tylenchina</taxon>
        <taxon>Panagrolaimomorpha</taxon>
        <taxon>Strongyloidoidea</taxon>
        <taxon>Steinernematidae</taxon>
        <taxon>Steinernema</taxon>
    </lineage>
</organism>
<dbReference type="AlphaFoldDB" id="A0A4U5P8Y5"/>
<dbReference type="STRING" id="34508.A0A4U5P8Y5"/>
<dbReference type="SMART" id="SM00201">
    <property type="entry name" value="SO"/>
    <property type="match status" value="1"/>
</dbReference>
<name>A0A4U5P8Y5_STECR</name>
<evidence type="ECO:0000256" key="1">
    <source>
        <dbReference type="ARBA" id="ARBA00008455"/>
    </source>
</evidence>
<dbReference type="InterPro" id="IPR001212">
    <property type="entry name" value="Somatomedin_B_dom"/>
</dbReference>
<sequence length="461" mass="52980">MRLPAPTMLSSIALIVALTFPEAVHSRGFAGISGEYCSARSPTCCPSRNDDCTVPILGDHLCYCDMFCDRENDGNDCCPDFKAVCRGENIDNLRELKDCTHDGIRYYEHDRIKKNCQTCTCIRNKWRCEEETCMIQEDILNKVQHGRFSWTARNYSMFWGRSLEDGIRHRLGTLFPEKSVQNMNEILVKPRELPARFDAREKWPGWIQGIRDQGDCASSWALSTTSASSDRLAIISDGRVNTALSPQQLLSCHRHRQKGCEGGYLDRAWWYIRKLGVVSDDCYPYRSGFTRQPEECLTPKSSFFNGNQPHCPAGGYNLNAVHKMTPPYRVSGREEDIMSEIITNGPVQATFLVHEDFFMYAGGVYKHTELAQDKGYRYTGQGYHSVRIIGWGEDESTGRVMKYWLAANSWSTEWGEEGFFKIVRGENHCEIESFVIGAWGKGAKRRRRFKMRKLRRRLRRL</sequence>
<dbReference type="PROSITE" id="PS50958">
    <property type="entry name" value="SMB_2"/>
    <property type="match status" value="1"/>
</dbReference>
<dbReference type="SMART" id="SM00645">
    <property type="entry name" value="Pept_C1"/>
    <property type="match status" value="1"/>
</dbReference>
<keyword evidence="2" id="KW-1015">Disulfide bond</keyword>
<protein>
    <recommendedName>
        <fullName evidence="4">SMB domain-containing protein</fullName>
    </recommendedName>
</protein>
<dbReference type="PROSITE" id="PS00640">
    <property type="entry name" value="THIOL_PROTEASE_ASN"/>
    <property type="match status" value="1"/>
</dbReference>
<dbReference type="InterPro" id="IPR038765">
    <property type="entry name" value="Papain-like_cys_pep_sf"/>
</dbReference>
<comment type="caution">
    <text evidence="5">The sequence shown here is derived from an EMBL/GenBank/DDBJ whole genome shotgun (WGS) entry which is preliminary data.</text>
</comment>
<dbReference type="Gene3D" id="3.90.70.10">
    <property type="entry name" value="Cysteine proteinases"/>
    <property type="match status" value="1"/>
</dbReference>
<feature type="chain" id="PRO_5020781676" description="SMB domain-containing protein" evidence="3">
    <location>
        <begin position="27"/>
        <end position="461"/>
    </location>
</feature>
<comment type="similarity">
    <text evidence="1">Belongs to the peptidase C1 family.</text>
</comment>
<dbReference type="EMBL" id="AZBU02000002">
    <property type="protein sequence ID" value="TKR92570.1"/>
    <property type="molecule type" value="Genomic_DNA"/>
</dbReference>
<dbReference type="SUPFAM" id="SSF54001">
    <property type="entry name" value="Cysteine proteinases"/>
    <property type="match status" value="1"/>
</dbReference>
<evidence type="ECO:0000313" key="5">
    <source>
        <dbReference type="EMBL" id="TKR92570.1"/>
    </source>
</evidence>
<dbReference type="GO" id="GO:0006508">
    <property type="term" value="P:proteolysis"/>
    <property type="evidence" value="ECO:0007669"/>
    <property type="project" value="InterPro"/>
</dbReference>
<dbReference type="InterPro" id="IPR013128">
    <property type="entry name" value="Peptidase_C1A"/>
</dbReference>
<dbReference type="InterPro" id="IPR000668">
    <property type="entry name" value="Peptidase_C1A_C"/>
</dbReference>
<dbReference type="InterPro" id="IPR025660">
    <property type="entry name" value="Pept_his_AS"/>
</dbReference>
<reference evidence="5 6" key="1">
    <citation type="journal article" date="2015" name="Genome Biol.">
        <title>Comparative genomics of Steinernema reveals deeply conserved gene regulatory networks.</title>
        <authorList>
            <person name="Dillman A.R."/>
            <person name="Macchietto M."/>
            <person name="Porter C.F."/>
            <person name="Rogers A."/>
            <person name="Williams B."/>
            <person name="Antoshechkin I."/>
            <person name="Lee M.M."/>
            <person name="Goodwin Z."/>
            <person name="Lu X."/>
            <person name="Lewis E.E."/>
            <person name="Goodrich-Blair H."/>
            <person name="Stock S.P."/>
            <person name="Adams B.J."/>
            <person name="Sternberg P.W."/>
            <person name="Mortazavi A."/>
        </authorList>
    </citation>
    <scope>NUCLEOTIDE SEQUENCE [LARGE SCALE GENOMIC DNA]</scope>
    <source>
        <strain evidence="5 6">ALL</strain>
    </source>
</reference>
<evidence type="ECO:0000256" key="3">
    <source>
        <dbReference type="SAM" id="SignalP"/>
    </source>
</evidence>
<feature type="domain" description="SMB" evidence="4">
    <location>
        <begin position="40"/>
        <end position="90"/>
    </location>
</feature>
<keyword evidence="3" id="KW-0732">Signal</keyword>
<dbReference type="Proteomes" id="UP000298663">
    <property type="component" value="Unassembled WGS sequence"/>
</dbReference>
<dbReference type="PANTHER" id="PTHR12411">
    <property type="entry name" value="CYSTEINE PROTEASE FAMILY C1-RELATED"/>
    <property type="match status" value="1"/>
</dbReference>
<keyword evidence="6" id="KW-1185">Reference proteome</keyword>
<dbReference type="GO" id="GO:0008234">
    <property type="term" value="F:cysteine-type peptidase activity"/>
    <property type="evidence" value="ECO:0007669"/>
    <property type="project" value="InterPro"/>
</dbReference>